<dbReference type="RefSeq" id="YP_006990015.1">
    <property type="nucleotide sequence ID" value="NC_019411.1"/>
</dbReference>
<evidence type="ECO:0000313" key="2">
    <source>
        <dbReference type="Proteomes" id="UP000000460"/>
    </source>
</evidence>
<name>K4JW04_9CAUD</name>
<protein>
    <submittedName>
        <fullName evidence="1">Uncharacterized protein</fullName>
    </submittedName>
</protein>
<reference evidence="1 2" key="1">
    <citation type="journal article" date="2012" name="BMC Genomics">
        <title>The Caulobacter crescentus phage phiCbK: genomics of a canonical phage.</title>
        <authorList>
            <person name="Gill J.J."/>
            <person name="Berry J.D."/>
            <person name="Russell W.K."/>
            <person name="Lessor L."/>
            <person name="Escobar Garcia D.A."/>
            <person name="Hernandez D."/>
            <person name="Kane A."/>
            <person name="Keene J."/>
            <person name="Maddox M."/>
            <person name="Martin R."/>
            <person name="Mohan S."/>
            <person name="Thorn A.M."/>
            <person name="Russell D.H."/>
            <person name="Young R."/>
        </authorList>
    </citation>
    <scope>NUCLEOTIDE SEQUENCE [LARGE SCALE GENOMIC DNA]</scope>
</reference>
<gene>
    <name evidence="1" type="ORF">CcrSwift_gp282</name>
</gene>
<keyword evidence="2" id="KW-1185">Reference proteome</keyword>
<sequence length="150" mass="17359">MTYPIQIDPAILALGAAWKAADILERDLRAKWTYDSHDRATYEAWKLADDARNAAFKAMTSALPDPGKPVFISPTDWLAQQDNWRTYYAPVKAWNSAPHWNNWYPCLGHYEFNARTGEHFYRGAEMYDRCIEEAVRRNAEYAAYYAKKAA</sequence>
<dbReference type="EMBL" id="JX100809">
    <property type="protein sequence ID" value="AFU88600.1"/>
    <property type="molecule type" value="Genomic_DNA"/>
</dbReference>
<accession>K4JW04</accession>
<evidence type="ECO:0000313" key="1">
    <source>
        <dbReference type="EMBL" id="AFU88600.1"/>
    </source>
</evidence>
<dbReference type="KEGG" id="vg:13996817"/>
<proteinExistence type="predicted"/>
<dbReference type="GeneID" id="13996817"/>
<organism evidence="1 2">
    <name type="scientific">Caulobacter phage CcrSwift</name>
    <dbReference type="NCBI Taxonomy" id="2927984"/>
    <lineage>
        <taxon>Viruses</taxon>
        <taxon>Duplodnaviria</taxon>
        <taxon>Heunggongvirae</taxon>
        <taxon>Uroviricota</taxon>
        <taxon>Caudoviricetes</taxon>
        <taxon>Jeanschmidtviridae</taxon>
        <taxon>Shapirovirus</taxon>
        <taxon>Shapirovirus swift</taxon>
    </lineage>
</organism>
<dbReference type="Proteomes" id="UP000000460">
    <property type="component" value="Segment"/>
</dbReference>